<dbReference type="Proteomes" id="UP000799118">
    <property type="component" value="Unassembled WGS sequence"/>
</dbReference>
<evidence type="ECO:0000313" key="3">
    <source>
        <dbReference type="Proteomes" id="UP000799118"/>
    </source>
</evidence>
<evidence type="ECO:0000256" key="1">
    <source>
        <dbReference type="SAM" id="Coils"/>
    </source>
</evidence>
<feature type="coiled-coil region" evidence="1">
    <location>
        <begin position="4"/>
        <end position="38"/>
    </location>
</feature>
<name>A0A6A4GVR5_9AGAR</name>
<keyword evidence="1" id="KW-0175">Coiled coil</keyword>
<protein>
    <submittedName>
        <fullName evidence="2">Uncharacterized protein</fullName>
    </submittedName>
</protein>
<accession>A0A6A4GVR5</accession>
<proteinExistence type="predicted"/>
<dbReference type="EMBL" id="ML769708">
    <property type="protein sequence ID" value="KAE9389194.1"/>
    <property type="molecule type" value="Genomic_DNA"/>
</dbReference>
<keyword evidence="3" id="KW-1185">Reference proteome</keyword>
<organism evidence="2 3">
    <name type="scientific">Gymnopus androsaceus JB14</name>
    <dbReference type="NCBI Taxonomy" id="1447944"/>
    <lineage>
        <taxon>Eukaryota</taxon>
        <taxon>Fungi</taxon>
        <taxon>Dikarya</taxon>
        <taxon>Basidiomycota</taxon>
        <taxon>Agaricomycotina</taxon>
        <taxon>Agaricomycetes</taxon>
        <taxon>Agaricomycetidae</taxon>
        <taxon>Agaricales</taxon>
        <taxon>Marasmiineae</taxon>
        <taxon>Omphalotaceae</taxon>
        <taxon>Gymnopus</taxon>
    </lineage>
</organism>
<gene>
    <name evidence="2" type="ORF">BT96DRAFT_1003492</name>
</gene>
<dbReference type="AlphaFoldDB" id="A0A6A4GVR5"/>
<evidence type="ECO:0000313" key="2">
    <source>
        <dbReference type="EMBL" id="KAE9389194.1"/>
    </source>
</evidence>
<reference evidence="2" key="1">
    <citation type="journal article" date="2019" name="Environ. Microbiol.">
        <title>Fungal ecological strategies reflected in gene transcription - a case study of two litter decomposers.</title>
        <authorList>
            <person name="Barbi F."/>
            <person name="Kohler A."/>
            <person name="Barry K."/>
            <person name="Baskaran P."/>
            <person name="Daum C."/>
            <person name="Fauchery L."/>
            <person name="Ihrmark K."/>
            <person name="Kuo A."/>
            <person name="LaButti K."/>
            <person name="Lipzen A."/>
            <person name="Morin E."/>
            <person name="Grigoriev I.V."/>
            <person name="Henrissat B."/>
            <person name="Lindahl B."/>
            <person name="Martin F."/>
        </authorList>
    </citation>
    <scope>NUCLEOTIDE SEQUENCE</scope>
    <source>
        <strain evidence="2">JB14</strain>
    </source>
</reference>
<sequence length="74" mass="8454">MMDETELNASVSHLQALLEAAQREKDMARKHAETIAQEARSVATDMQAKEVALTERKTKIVSLRNQIRKGKYKR</sequence>